<dbReference type="EMBL" id="CP000089">
    <property type="protein sequence ID" value="AAZ48141.1"/>
    <property type="molecule type" value="Genomic_DNA"/>
</dbReference>
<proteinExistence type="predicted"/>
<name>Q47AJ0_DECAR</name>
<dbReference type="AlphaFoldDB" id="Q47AJ0"/>
<reference evidence="1" key="1">
    <citation type="submission" date="2005-08" db="EMBL/GenBank/DDBJ databases">
        <title>Complete sequence of Dechloromonas aromatica RCB.</title>
        <authorList>
            <person name="Salinero K.K."/>
            <person name="Copeland A."/>
            <person name="Lucas S."/>
            <person name="Lapidus A."/>
            <person name="Barry K."/>
            <person name="Detter J.C."/>
            <person name="Glavina T."/>
            <person name="Hammon N."/>
            <person name="Israni S."/>
            <person name="Pitluck S."/>
            <person name="Di Bartolo G."/>
            <person name="Trong S."/>
            <person name="Schmutz J."/>
            <person name="Larimer F."/>
            <person name="Land M."/>
            <person name="Ivanova N."/>
            <person name="Richardson P."/>
        </authorList>
    </citation>
    <scope>NUCLEOTIDE SEQUENCE</scope>
    <source>
        <strain evidence="1">RCB</strain>
    </source>
</reference>
<organism evidence="1">
    <name type="scientific">Dechloromonas aromatica (strain RCB)</name>
    <dbReference type="NCBI Taxonomy" id="159087"/>
    <lineage>
        <taxon>Bacteria</taxon>
        <taxon>Pseudomonadati</taxon>
        <taxon>Pseudomonadota</taxon>
        <taxon>Betaproteobacteria</taxon>
        <taxon>Rhodocyclales</taxon>
        <taxon>Azonexaceae</taxon>
        <taxon>Dechloromonas</taxon>
    </lineage>
</organism>
<dbReference type="eggNOG" id="ENOG5032WH7">
    <property type="taxonomic scope" value="Bacteria"/>
</dbReference>
<dbReference type="STRING" id="159087.Daro_3412"/>
<sequence>MASALRSQSGIALLLFLFLILGVGATLLLSATNAPKQRLNQDAKTQVALRQAKEAIIAWSVTHRTTPGRLPCPEDTTAIGGANEGSALISCSNATLQIGRIPWRTLGLDSPVDASGEILWYALSPGFRGTPPLGSVGVSTGQLQLDGITNSAAAIIIAPGAPLVGQNRTIPSAGSPPSRVNYLDMDNASGTAFTSTGPNTTFNDQVISITSQEIFQAMTFRVLAEIRGAFGLQNGLRRYYNDNGSFPPTGTSLSSLLFDAQTLGWLAPATNPNLWFANVSYTNLSPTSSRLSLGTKTMNVTPCTATACP</sequence>
<gene>
    <name evidence="1" type="ordered locus">Daro_3412</name>
</gene>
<dbReference type="HOGENOM" id="CLU_725455_0_0_4"/>
<dbReference type="KEGG" id="dar:Daro_3412"/>
<evidence type="ECO:0000313" key="1">
    <source>
        <dbReference type="EMBL" id="AAZ48141.1"/>
    </source>
</evidence>
<protein>
    <submittedName>
        <fullName evidence="1">Uncharacterized protein</fullName>
    </submittedName>
</protein>
<accession>Q47AJ0</accession>